<sequence length="145" mass="16132">MGISYDNLQPKADRLAVRYKSAWSVKERTKRAINEPSILQGFAWEVEKLTTHKPKGPTTTEDAVIFEPGGKVSLDIPDRLFGSSFNLITNLSTTVGDFITNSAVRTQRLLESMRPFLRRTFGSKGIVIEGPTDKPIFSDPKESSS</sequence>
<reference evidence="1" key="1">
    <citation type="submission" date="2022-03" db="EMBL/GenBank/DDBJ databases">
        <authorList>
            <person name="Sayadi A."/>
        </authorList>
    </citation>
    <scope>NUCLEOTIDE SEQUENCE</scope>
</reference>
<gene>
    <name evidence="1" type="ORF">ACAOBT_LOCUS29169</name>
</gene>
<keyword evidence="2" id="KW-1185">Reference proteome</keyword>
<organism evidence="1 2">
    <name type="scientific">Acanthoscelides obtectus</name>
    <name type="common">Bean weevil</name>
    <name type="synonym">Bruchus obtectus</name>
    <dbReference type="NCBI Taxonomy" id="200917"/>
    <lineage>
        <taxon>Eukaryota</taxon>
        <taxon>Metazoa</taxon>
        <taxon>Ecdysozoa</taxon>
        <taxon>Arthropoda</taxon>
        <taxon>Hexapoda</taxon>
        <taxon>Insecta</taxon>
        <taxon>Pterygota</taxon>
        <taxon>Neoptera</taxon>
        <taxon>Endopterygota</taxon>
        <taxon>Coleoptera</taxon>
        <taxon>Polyphaga</taxon>
        <taxon>Cucujiformia</taxon>
        <taxon>Chrysomeloidea</taxon>
        <taxon>Chrysomelidae</taxon>
        <taxon>Bruchinae</taxon>
        <taxon>Bruchini</taxon>
        <taxon>Acanthoscelides</taxon>
    </lineage>
</organism>
<proteinExistence type="predicted"/>
<dbReference type="AlphaFoldDB" id="A0A9P0M6M9"/>
<comment type="caution">
    <text evidence="1">The sequence shown here is derived from an EMBL/GenBank/DDBJ whole genome shotgun (WGS) entry which is preliminary data.</text>
</comment>
<dbReference type="EMBL" id="CAKOFQ010007694">
    <property type="protein sequence ID" value="CAH2006576.1"/>
    <property type="molecule type" value="Genomic_DNA"/>
</dbReference>
<protein>
    <submittedName>
        <fullName evidence="1">Uncharacterized protein</fullName>
    </submittedName>
</protein>
<evidence type="ECO:0000313" key="2">
    <source>
        <dbReference type="Proteomes" id="UP001152888"/>
    </source>
</evidence>
<evidence type="ECO:0000313" key="1">
    <source>
        <dbReference type="EMBL" id="CAH2006576.1"/>
    </source>
</evidence>
<dbReference type="Proteomes" id="UP001152888">
    <property type="component" value="Unassembled WGS sequence"/>
</dbReference>
<accession>A0A9P0M6M9</accession>
<dbReference type="OrthoDB" id="8197466at2759"/>
<name>A0A9P0M6M9_ACAOB</name>